<dbReference type="Proteomes" id="UP000602510">
    <property type="component" value="Unassembled WGS sequence"/>
</dbReference>
<reference evidence="2" key="1">
    <citation type="submission" date="2020-04" db="EMBL/GenBank/DDBJ databases">
        <title>Hybrid Assembly of Korean Phytophthora infestans isolates.</title>
        <authorList>
            <person name="Prokchorchik M."/>
            <person name="Lee Y."/>
            <person name="Seo J."/>
            <person name="Cho J.-H."/>
            <person name="Park Y.-E."/>
            <person name="Jang D.-C."/>
            <person name="Im J.-S."/>
            <person name="Choi J.-G."/>
            <person name="Park H.-J."/>
            <person name="Lee G.-B."/>
            <person name="Lee Y.-G."/>
            <person name="Hong S.-Y."/>
            <person name="Cho K."/>
            <person name="Sohn K.H."/>
        </authorList>
    </citation>
    <scope>NUCLEOTIDE SEQUENCE</scope>
    <source>
        <strain evidence="2">KR_1_A1</strain>
    </source>
</reference>
<accession>A0A833WC36</accession>
<name>A0A833WC36_PHYIN</name>
<dbReference type="AlphaFoldDB" id="A0A833WC36"/>
<evidence type="ECO:0000313" key="3">
    <source>
        <dbReference type="Proteomes" id="UP000602510"/>
    </source>
</evidence>
<comment type="caution">
    <text evidence="2">The sequence shown here is derived from an EMBL/GenBank/DDBJ whole genome shotgun (WGS) entry which is preliminary data.</text>
</comment>
<organism evidence="2 3">
    <name type="scientific">Phytophthora infestans</name>
    <name type="common">Potato late blight agent</name>
    <name type="synonym">Botrytis infestans</name>
    <dbReference type="NCBI Taxonomy" id="4787"/>
    <lineage>
        <taxon>Eukaryota</taxon>
        <taxon>Sar</taxon>
        <taxon>Stramenopiles</taxon>
        <taxon>Oomycota</taxon>
        <taxon>Peronosporomycetes</taxon>
        <taxon>Peronosporales</taxon>
        <taxon>Peronosporaceae</taxon>
        <taxon>Phytophthora</taxon>
    </lineage>
</organism>
<gene>
    <name evidence="2" type="ORF">GN244_ATG11167</name>
</gene>
<protein>
    <submittedName>
        <fullName evidence="2">Uncharacterized protein</fullName>
    </submittedName>
</protein>
<dbReference type="EMBL" id="WSZM01000263">
    <property type="protein sequence ID" value="KAF4036772.1"/>
    <property type="molecule type" value="Genomic_DNA"/>
</dbReference>
<evidence type="ECO:0000313" key="2">
    <source>
        <dbReference type="EMBL" id="KAF4036772.1"/>
    </source>
</evidence>
<proteinExistence type="predicted"/>
<feature type="region of interest" description="Disordered" evidence="1">
    <location>
        <begin position="28"/>
        <end position="49"/>
    </location>
</feature>
<evidence type="ECO:0000256" key="1">
    <source>
        <dbReference type="SAM" id="MobiDB-lite"/>
    </source>
</evidence>
<sequence>MTGPAVTDKMGPMIVIKPARYQSSLLKREDKSGQPELTVAHASSMVSRHSPTPILQRAVDYINEQLKHNDLWAWAVDDQTAVASVLAAATSSHGGTTKGIRKKAMECNEQ</sequence>
<keyword evidence="3" id="KW-1185">Reference proteome</keyword>